<evidence type="ECO:0000256" key="4">
    <source>
        <dbReference type="ARBA" id="ARBA00023015"/>
    </source>
</evidence>
<dbReference type="InterPro" id="IPR001723">
    <property type="entry name" value="Nuclear_hrmn_rcpt"/>
</dbReference>
<protein>
    <submittedName>
        <fullName evidence="9">Retinoic acid receptor beta-like</fullName>
    </submittedName>
</protein>
<dbReference type="GO" id="GO:0000122">
    <property type="term" value="P:negative regulation of transcription by RNA polymerase II"/>
    <property type="evidence" value="ECO:0007669"/>
    <property type="project" value="TreeGrafter"/>
</dbReference>
<accession>A0AAV4JY58</accession>
<evidence type="ECO:0000256" key="3">
    <source>
        <dbReference type="ARBA" id="ARBA00022833"/>
    </source>
</evidence>
<dbReference type="InterPro" id="IPR050234">
    <property type="entry name" value="Nuclear_hormone_rcpt_NR1"/>
</dbReference>
<dbReference type="GO" id="GO:0008270">
    <property type="term" value="F:zinc ion binding"/>
    <property type="evidence" value="ECO:0007669"/>
    <property type="project" value="UniProtKB-KW"/>
</dbReference>
<keyword evidence="4" id="KW-0805">Transcription regulation</keyword>
<dbReference type="GO" id="GO:0045944">
    <property type="term" value="P:positive regulation of transcription by RNA polymerase II"/>
    <property type="evidence" value="ECO:0007669"/>
    <property type="project" value="TreeGrafter"/>
</dbReference>
<keyword evidence="3" id="KW-0862">Zinc</keyword>
<dbReference type="SUPFAM" id="SSF48508">
    <property type="entry name" value="Nuclear receptor ligand-binding domain"/>
    <property type="match status" value="1"/>
</dbReference>
<dbReference type="Gene3D" id="1.10.565.10">
    <property type="entry name" value="Retinoid X Receptor"/>
    <property type="match status" value="1"/>
</dbReference>
<evidence type="ECO:0000256" key="2">
    <source>
        <dbReference type="ARBA" id="ARBA00022771"/>
    </source>
</evidence>
<dbReference type="InterPro" id="IPR000536">
    <property type="entry name" value="Nucl_hrmn_rcpt_lig-bd"/>
</dbReference>
<evidence type="ECO:0000313" key="10">
    <source>
        <dbReference type="Proteomes" id="UP000762676"/>
    </source>
</evidence>
<gene>
    <name evidence="9" type="ORF">ElyMa_005299300</name>
</gene>
<evidence type="ECO:0000256" key="7">
    <source>
        <dbReference type="ARBA" id="ARBA00023170"/>
    </source>
</evidence>
<name>A0AAV4JY58_9GAST</name>
<reference evidence="9 10" key="1">
    <citation type="journal article" date="2021" name="Elife">
        <title>Chloroplast acquisition without the gene transfer in kleptoplastic sea slugs, Plakobranchus ocellatus.</title>
        <authorList>
            <person name="Maeda T."/>
            <person name="Takahashi S."/>
            <person name="Yoshida T."/>
            <person name="Shimamura S."/>
            <person name="Takaki Y."/>
            <person name="Nagai Y."/>
            <person name="Toyoda A."/>
            <person name="Suzuki Y."/>
            <person name="Arimoto A."/>
            <person name="Ishii H."/>
            <person name="Satoh N."/>
            <person name="Nishiyama T."/>
            <person name="Hasebe M."/>
            <person name="Maruyama T."/>
            <person name="Minagawa J."/>
            <person name="Obokata J."/>
            <person name="Shigenobu S."/>
        </authorList>
    </citation>
    <scope>NUCLEOTIDE SEQUENCE [LARGE SCALE GENOMIC DNA]</scope>
</reference>
<dbReference type="GO" id="GO:0030154">
    <property type="term" value="P:cell differentiation"/>
    <property type="evidence" value="ECO:0007669"/>
    <property type="project" value="TreeGrafter"/>
</dbReference>
<dbReference type="GO" id="GO:0000978">
    <property type="term" value="F:RNA polymerase II cis-regulatory region sequence-specific DNA binding"/>
    <property type="evidence" value="ECO:0007669"/>
    <property type="project" value="TreeGrafter"/>
</dbReference>
<dbReference type="Pfam" id="PF00104">
    <property type="entry name" value="Hormone_recep"/>
    <property type="match status" value="1"/>
</dbReference>
<keyword evidence="1" id="KW-0479">Metal-binding</keyword>
<dbReference type="PANTHER" id="PTHR24082:SF497">
    <property type="entry name" value="PEROXISOME PROLIFERATOR-ACTIVATED RECEPTOR GAMMA-LIKE"/>
    <property type="match status" value="1"/>
</dbReference>
<dbReference type="GO" id="GO:0009755">
    <property type="term" value="P:hormone-mediated signaling pathway"/>
    <property type="evidence" value="ECO:0007669"/>
    <property type="project" value="TreeGrafter"/>
</dbReference>
<dbReference type="SMART" id="SM00430">
    <property type="entry name" value="HOLI"/>
    <property type="match status" value="1"/>
</dbReference>
<evidence type="ECO:0000256" key="6">
    <source>
        <dbReference type="ARBA" id="ARBA00023163"/>
    </source>
</evidence>
<feature type="domain" description="NR LBD" evidence="8">
    <location>
        <begin position="31"/>
        <end position="251"/>
    </location>
</feature>
<evidence type="ECO:0000256" key="1">
    <source>
        <dbReference type="ARBA" id="ARBA00022723"/>
    </source>
</evidence>
<keyword evidence="5" id="KW-0238">DNA-binding</keyword>
<keyword evidence="6" id="KW-0804">Transcription</keyword>
<dbReference type="EMBL" id="BMAT01010556">
    <property type="protein sequence ID" value="GFS27738.1"/>
    <property type="molecule type" value="Genomic_DNA"/>
</dbReference>
<evidence type="ECO:0000313" key="9">
    <source>
        <dbReference type="EMBL" id="GFS27738.1"/>
    </source>
</evidence>
<keyword evidence="10" id="KW-1185">Reference proteome</keyword>
<evidence type="ECO:0000259" key="8">
    <source>
        <dbReference type="PROSITE" id="PS51843"/>
    </source>
</evidence>
<dbReference type="AlphaFoldDB" id="A0AAV4JY58"/>
<dbReference type="GO" id="GO:0019216">
    <property type="term" value="P:regulation of lipid metabolic process"/>
    <property type="evidence" value="ECO:0007669"/>
    <property type="project" value="TreeGrafter"/>
</dbReference>
<proteinExistence type="predicted"/>
<dbReference type="PANTHER" id="PTHR24082">
    <property type="entry name" value="NUCLEAR HORMONE RECEPTOR"/>
    <property type="match status" value="1"/>
</dbReference>
<dbReference type="PROSITE" id="PS51843">
    <property type="entry name" value="NR_LBD"/>
    <property type="match status" value="1"/>
</dbReference>
<dbReference type="PRINTS" id="PR00398">
    <property type="entry name" value="STRDHORMONER"/>
</dbReference>
<organism evidence="9 10">
    <name type="scientific">Elysia marginata</name>
    <dbReference type="NCBI Taxonomy" id="1093978"/>
    <lineage>
        <taxon>Eukaryota</taxon>
        <taxon>Metazoa</taxon>
        <taxon>Spiralia</taxon>
        <taxon>Lophotrochozoa</taxon>
        <taxon>Mollusca</taxon>
        <taxon>Gastropoda</taxon>
        <taxon>Heterobranchia</taxon>
        <taxon>Euthyneura</taxon>
        <taxon>Panpulmonata</taxon>
        <taxon>Sacoglossa</taxon>
        <taxon>Placobranchoidea</taxon>
        <taxon>Plakobranchidae</taxon>
        <taxon>Elysia</taxon>
    </lineage>
</organism>
<comment type="caution">
    <text evidence="9">The sequence shown here is derived from an EMBL/GenBank/DDBJ whole genome shotgun (WGS) entry which is preliminary data.</text>
</comment>
<keyword evidence="2" id="KW-0863">Zinc-finger</keyword>
<evidence type="ECO:0000256" key="5">
    <source>
        <dbReference type="ARBA" id="ARBA00023125"/>
    </source>
</evidence>
<dbReference type="Proteomes" id="UP000762676">
    <property type="component" value="Unassembled WGS sequence"/>
</dbReference>
<keyword evidence="7 9" id="KW-0675">Receptor</keyword>
<dbReference type="GO" id="GO:0004879">
    <property type="term" value="F:nuclear receptor activity"/>
    <property type="evidence" value="ECO:0007669"/>
    <property type="project" value="TreeGrafter"/>
</dbReference>
<dbReference type="InterPro" id="IPR035500">
    <property type="entry name" value="NHR-like_dom_sf"/>
</dbReference>
<sequence length="276" mass="32140">MPVVAASIRTLMLTVDRSQELCRLRQEMFGSMHRLPDQEYDSIYATTGLDADGRMQRYENYNALMELYIRAYAKFAKCVPGFSYLDIQDQVTLIKYSRNEFLLFMGFNEVAQGVIYCADKRMRCKVCVDIAGNIDFENMMDRFVLYCESYQNLKLTLEERILMGSIVLMAPDREHGVSSEKAKLIYELLNNCLIHLFRKRFSKPLQMYAKVVSLLVGIRTFNFESSKFIRSLRFDKYSSALNNPLLREMLGGIYFDDFEAPDTEVHNYDMCAINNL</sequence>